<dbReference type="InterPro" id="IPR053786">
    <property type="entry name" value="LEPRxLL_CS"/>
</dbReference>
<feature type="region of interest" description="Disordered" evidence="1">
    <location>
        <begin position="44"/>
        <end position="98"/>
    </location>
</feature>
<feature type="region of interest" description="Disordered" evidence="1">
    <location>
        <begin position="1"/>
        <end position="20"/>
    </location>
</feature>
<dbReference type="OrthoDB" id="6091599at2"/>
<name>A0A2S5KLL2_9PROT</name>
<dbReference type="AlphaFoldDB" id="A0A2S5KLL2"/>
<feature type="domain" description="DUF4347" evidence="2">
    <location>
        <begin position="103"/>
        <end position="147"/>
    </location>
</feature>
<evidence type="ECO:0000313" key="3">
    <source>
        <dbReference type="EMBL" id="PPC75543.1"/>
    </source>
</evidence>
<evidence type="ECO:0000259" key="2">
    <source>
        <dbReference type="Pfam" id="PF14252"/>
    </source>
</evidence>
<proteinExistence type="predicted"/>
<dbReference type="EMBL" id="PRLP01000085">
    <property type="protein sequence ID" value="PPC75543.1"/>
    <property type="molecule type" value="Genomic_DNA"/>
</dbReference>
<organism evidence="3 4">
    <name type="scientific">Proteobacteria bacterium 228</name>
    <dbReference type="NCBI Taxonomy" id="2083153"/>
    <lineage>
        <taxon>Bacteria</taxon>
        <taxon>Pseudomonadati</taxon>
        <taxon>Pseudomonadota</taxon>
    </lineage>
</organism>
<sequence length="149" mass="15826">MLWRHLFSKRNTPSSPVATEIPQPLGLALEPRMLFDGALAATAATTTDTTNATDTSSQTTDSTQNADSDNGSSQHTSQDTDSHDGSADLTDTAVAGDSTRREVVFIDTSVTDYQTLVDNVPAGMEVVLIDGSEDGLSQMVDWAETHSGY</sequence>
<protein>
    <recommendedName>
        <fullName evidence="2">DUF4347 domain-containing protein</fullName>
    </recommendedName>
</protein>
<reference evidence="3 4" key="1">
    <citation type="submission" date="2018-02" db="EMBL/GenBank/DDBJ databases">
        <title>novel marine gammaproteobacteria from coastal saline agro ecosystem.</title>
        <authorList>
            <person name="Krishnan R."/>
            <person name="Ramesh Kumar N."/>
        </authorList>
    </citation>
    <scope>NUCLEOTIDE SEQUENCE [LARGE SCALE GENOMIC DNA]</scope>
    <source>
        <strain evidence="3 4">228</strain>
    </source>
</reference>
<gene>
    <name evidence="3" type="ORF">C4K68_19965</name>
</gene>
<dbReference type="Pfam" id="PF14252">
    <property type="entry name" value="DUF4347"/>
    <property type="match status" value="1"/>
</dbReference>
<feature type="non-terminal residue" evidence="3">
    <location>
        <position position="149"/>
    </location>
</feature>
<evidence type="ECO:0000313" key="4">
    <source>
        <dbReference type="Proteomes" id="UP000238196"/>
    </source>
</evidence>
<comment type="caution">
    <text evidence="3">The sequence shown here is derived from an EMBL/GenBank/DDBJ whole genome shotgun (WGS) entry which is preliminary data.</text>
</comment>
<dbReference type="NCBIfam" id="NF012209">
    <property type="entry name" value="LEPR-8K"/>
    <property type="match status" value="1"/>
</dbReference>
<accession>A0A2S5KLL2</accession>
<evidence type="ECO:0000256" key="1">
    <source>
        <dbReference type="SAM" id="MobiDB-lite"/>
    </source>
</evidence>
<dbReference type="InterPro" id="IPR025592">
    <property type="entry name" value="DUF4347"/>
</dbReference>
<dbReference type="Proteomes" id="UP000238196">
    <property type="component" value="Unassembled WGS sequence"/>
</dbReference>
<feature type="compositionally biased region" description="Low complexity" evidence="1">
    <location>
        <begin position="44"/>
        <end position="69"/>
    </location>
</feature>